<name>A0ABU3TT16_9BACT</name>
<organism evidence="2 3">
    <name type="scientific">Aquirufa regiilacus</name>
    <dbReference type="NCBI Taxonomy" id="3024868"/>
    <lineage>
        <taxon>Bacteria</taxon>
        <taxon>Pseudomonadati</taxon>
        <taxon>Bacteroidota</taxon>
        <taxon>Cytophagia</taxon>
        <taxon>Cytophagales</taxon>
        <taxon>Flectobacillaceae</taxon>
        <taxon>Aquirufa</taxon>
    </lineage>
</organism>
<comment type="caution">
    <text evidence="2">The sequence shown here is derived from an EMBL/GenBank/DDBJ whole genome shotgun (WGS) entry which is preliminary data.</text>
</comment>
<feature type="chain" id="PRO_5046432928" description="Tetratricopeptide repeat protein" evidence="1">
    <location>
        <begin position="19"/>
        <end position="370"/>
    </location>
</feature>
<keyword evidence="3" id="KW-1185">Reference proteome</keyword>
<dbReference type="Proteomes" id="UP001249959">
    <property type="component" value="Unassembled WGS sequence"/>
</dbReference>
<dbReference type="InterPro" id="IPR011990">
    <property type="entry name" value="TPR-like_helical_dom_sf"/>
</dbReference>
<sequence>MRIVLFFFFSSLTFLSPAQLLQDPSSRSLISQGLNHLYQYNFKESTENFNAIKATHPKHPAGYLLSAMQYEQQFFPLKDHPAQSRAYLAFLELAYNLAQEAFDRNNNDLDASFFCTASLGFLAAYEADNQNFMKAVSYARKAYSFMKIGIKNTERQPEFLYSSGIYNYYRVAYPDLHPIIKPLMFFFEEGNKRTGLAMLEAGTRKTIFVRNESLFYYSYVFNKYEGTPQKGLPYNTQLIQQFPNNHWYILQRAELLTLAGQYEAADPYIDQLEKINSPYFKGAAHVFRGIREEFGNKKYALAEAYYAKGIAHPWEERFTKDIHGLALLGIARLENRKGNKSKAIHFAKKAGEFVEYKNSIEEQKRLLNLR</sequence>
<evidence type="ECO:0008006" key="4">
    <source>
        <dbReference type="Google" id="ProtNLM"/>
    </source>
</evidence>
<keyword evidence="1" id="KW-0732">Signal</keyword>
<dbReference type="SUPFAM" id="SSF48452">
    <property type="entry name" value="TPR-like"/>
    <property type="match status" value="1"/>
</dbReference>
<reference evidence="2 3" key="1">
    <citation type="submission" date="2023-09" db="EMBL/GenBank/DDBJ databases">
        <title>Aquirufa genomes.</title>
        <authorList>
            <person name="Pitt A."/>
        </authorList>
    </citation>
    <scope>NUCLEOTIDE SEQUENCE [LARGE SCALE GENOMIC DNA]</scope>
    <source>
        <strain evidence="2 3">LEOWEIH-7C</strain>
    </source>
</reference>
<evidence type="ECO:0000256" key="1">
    <source>
        <dbReference type="SAM" id="SignalP"/>
    </source>
</evidence>
<evidence type="ECO:0000313" key="2">
    <source>
        <dbReference type="EMBL" id="MDU0809015.1"/>
    </source>
</evidence>
<accession>A0ABU3TT16</accession>
<feature type="signal peptide" evidence="1">
    <location>
        <begin position="1"/>
        <end position="18"/>
    </location>
</feature>
<gene>
    <name evidence="2" type="ORF">PQG45_08205</name>
</gene>
<evidence type="ECO:0000313" key="3">
    <source>
        <dbReference type="Proteomes" id="UP001249959"/>
    </source>
</evidence>
<dbReference type="Gene3D" id="1.25.40.10">
    <property type="entry name" value="Tetratricopeptide repeat domain"/>
    <property type="match status" value="1"/>
</dbReference>
<dbReference type="RefSeq" id="WP_316070673.1">
    <property type="nucleotide sequence ID" value="NZ_JAVNWW010000003.1"/>
</dbReference>
<proteinExistence type="predicted"/>
<protein>
    <recommendedName>
        <fullName evidence="4">Tetratricopeptide repeat protein</fullName>
    </recommendedName>
</protein>
<dbReference type="EMBL" id="JAVNWW010000003">
    <property type="protein sequence ID" value="MDU0809015.1"/>
    <property type="molecule type" value="Genomic_DNA"/>
</dbReference>